<dbReference type="Gene3D" id="3.40.140.10">
    <property type="entry name" value="Cytidine Deaminase, domain 2"/>
    <property type="match status" value="1"/>
</dbReference>
<evidence type="ECO:0000259" key="9">
    <source>
        <dbReference type="PROSITE" id="PS51747"/>
    </source>
</evidence>
<dbReference type="CDD" id="cd01285">
    <property type="entry name" value="nucleoside_deaminase"/>
    <property type="match status" value="1"/>
</dbReference>
<dbReference type="PROSITE" id="PS00903">
    <property type="entry name" value="CYT_DCMP_DEAMINASES_1"/>
    <property type="match status" value="1"/>
</dbReference>
<dbReference type="GO" id="GO:0002100">
    <property type="term" value="P:tRNA wobble adenosine to inosine editing"/>
    <property type="evidence" value="ECO:0007669"/>
    <property type="project" value="UniProtKB-UniRule"/>
</dbReference>
<dbReference type="GO" id="GO:0052717">
    <property type="term" value="F:tRNA-specific adenosine-34 deaminase activity"/>
    <property type="evidence" value="ECO:0007669"/>
    <property type="project" value="UniProtKB-UniRule"/>
</dbReference>
<comment type="cofactor">
    <cofactor evidence="8">
        <name>Zn(2+)</name>
        <dbReference type="ChEBI" id="CHEBI:29105"/>
    </cofactor>
    <text evidence="8">Binds 1 zinc ion per subunit.</text>
</comment>
<comment type="subunit">
    <text evidence="2 8">Homodimer.</text>
</comment>
<keyword evidence="11" id="KW-1185">Reference proteome</keyword>
<feature type="active site" description="Proton donor" evidence="8">
    <location>
        <position position="158"/>
    </location>
</feature>
<dbReference type="PROSITE" id="PS51747">
    <property type="entry name" value="CYT_DCMP_DEAMINASES_2"/>
    <property type="match status" value="1"/>
</dbReference>
<organism evidence="10 11">
    <name type="scientific">Eikenella exigua</name>
    <dbReference type="NCBI Taxonomy" id="2528037"/>
    <lineage>
        <taxon>Bacteria</taxon>
        <taxon>Pseudomonadati</taxon>
        <taxon>Pseudomonadota</taxon>
        <taxon>Betaproteobacteria</taxon>
        <taxon>Neisseriales</taxon>
        <taxon>Neisseriaceae</taxon>
        <taxon>Eikenella</taxon>
    </lineage>
</organism>
<evidence type="ECO:0000256" key="2">
    <source>
        <dbReference type="ARBA" id="ARBA00011738"/>
    </source>
</evidence>
<comment type="similarity">
    <text evidence="1">Belongs to the cytidine and deoxycytidylate deaminase family. ADAT2 subfamily.</text>
</comment>
<dbReference type="InterPro" id="IPR016193">
    <property type="entry name" value="Cytidine_deaminase-like"/>
</dbReference>
<dbReference type="PANTHER" id="PTHR11079:SF202">
    <property type="entry name" value="TRNA-SPECIFIC ADENOSINE DEAMINASE"/>
    <property type="match status" value="1"/>
</dbReference>
<keyword evidence="6 8" id="KW-0862">Zinc</keyword>
<protein>
    <recommendedName>
        <fullName evidence="8">tRNA-specific adenosine deaminase</fullName>
        <ecNumber evidence="8">3.5.4.33</ecNumber>
    </recommendedName>
</protein>
<feature type="domain" description="CMP/dCMP-type deaminase" evidence="9">
    <location>
        <begin position="105"/>
        <end position="217"/>
    </location>
</feature>
<accession>A0AAX1F7P9</accession>
<dbReference type="AlphaFoldDB" id="A0AAX1F7P9"/>
<reference evidence="11" key="1">
    <citation type="journal article" date="2019" name="J. Anim. Genet.">
        <title>Description and whole genome sequencing of Eikenella exigua sp. nov., isolated from brain abscess and blood.</title>
        <authorList>
            <person name="Stormo K.A."/>
            <person name="Nygaard R.M."/>
            <person name="Bruvold T.S."/>
            <person name="Dimmen G."/>
            <person name="Lindemann P.C."/>
            <person name="Jordal S."/>
            <person name="Kommedal O."/>
        </authorList>
    </citation>
    <scope>NUCLEOTIDE SEQUENCE [LARGE SCALE GENOMIC DNA]</scope>
    <source>
        <strain evidence="11">PXX</strain>
    </source>
</reference>
<keyword evidence="4 8" id="KW-0479">Metal-binding</keyword>
<dbReference type="GO" id="GO:0008270">
    <property type="term" value="F:zinc ion binding"/>
    <property type="evidence" value="ECO:0007669"/>
    <property type="project" value="UniProtKB-UniRule"/>
</dbReference>
<evidence type="ECO:0000256" key="6">
    <source>
        <dbReference type="ARBA" id="ARBA00022833"/>
    </source>
</evidence>
<gene>
    <name evidence="8" type="primary">tadA</name>
    <name evidence="10" type="ORF">EZJ17_05100</name>
</gene>
<dbReference type="InterPro" id="IPR016192">
    <property type="entry name" value="APOBEC/CMP_deaminase_Zn-bd"/>
</dbReference>
<evidence type="ECO:0000256" key="1">
    <source>
        <dbReference type="ARBA" id="ARBA00010669"/>
    </source>
</evidence>
<feature type="binding site" evidence="8">
    <location>
        <position position="156"/>
    </location>
    <ligand>
        <name>Zn(2+)</name>
        <dbReference type="ChEBI" id="CHEBI:29105"/>
        <note>catalytic</note>
    </ligand>
</feature>
<dbReference type="RefSeq" id="WP_082888195.1">
    <property type="nucleotide sequence ID" value="NZ_CP038018.1"/>
</dbReference>
<dbReference type="Pfam" id="PF00383">
    <property type="entry name" value="dCMP_cyt_deam_1"/>
    <property type="match status" value="1"/>
</dbReference>
<name>A0AAX1F7P9_9NEIS</name>
<feature type="binding site" evidence="8">
    <location>
        <position position="189"/>
    </location>
    <ligand>
        <name>Zn(2+)</name>
        <dbReference type="ChEBI" id="CHEBI:29105"/>
        <note>catalytic</note>
    </ligand>
</feature>
<evidence type="ECO:0000313" key="11">
    <source>
        <dbReference type="Proteomes" id="UP000326695"/>
    </source>
</evidence>
<evidence type="ECO:0000256" key="8">
    <source>
        <dbReference type="HAMAP-Rule" id="MF_00972"/>
    </source>
</evidence>
<evidence type="ECO:0000256" key="5">
    <source>
        <dbReference type="ARBA" id="ARBA00022801"/>
    </source>
</evidence>
<keyword evidence="5 8" id="KW-0378">Hydrolase</keyword>
<keyword evidence="3 8" id="KW-0819">tRNA processing</keyword>
<dbReference type="EC" id="3.5.4.33" evidence="8"/>
<dbReference type="HAMAP" id="MF_00972">
    <property type="entry name" value="tRNA_aden_deaminase"/>
    <property type="match status" value="1"/>
</dbReference>
<dbReference type="EMBL" id="CP038018">
    <property type="protein sequence ID" value="QED92060.1"/>
    <property type="molecule type" value="Genomic_DNA"/>
</dbReference>
<sequence>MMLPIQPLLPSIMHATPLTTPPLAPKTRQALLELGIADTADLQRITPATAFLLLKASGLTVTESTLWQLVLLAEGREGYLNETEQAEWRAKLRAHRPVALFPPREESERWMRQALQLAGQALAAGEVPVGAVVVHQGEIIGRGANACVAEHSVCCHAEIAALTEAGRRLGNYRLDGCDLYVTLEPCSMCAGAIMQSRIRRLIYAAAEPKTGAAGSMLDLFANKQLNPHTAVQGGVLAEESTRLLQRFFQERRQRYSGLK</sequence>
<dbReference type="InterPro" id="IPR028883">
    <property type="entry name" value="tRNA_aden_deaminase"/>
</dbReference>
<proteinExistence type="inferred from homology"/>
<dbReference type="Proteomes" id="UP000326695">
    <property type="component" value="Chromosome"/>
</dbReference>
<dbReference type="InterPro" id="IPR002125">
    <property type="entry name" value="CMP_dCMP_dom"/>
</dbReference>
<evidence type="ECO:0000256" key="4">
    <source>
        <dbReference type="ARBA" id="ARBA00022723"/>
    </source>
</evidence>
<dbReference type="NCBIfam" id="NF008113">
    <property type="entry name" value="PRK10860.1"/>
    <property type="match status" value="1"/>
</dbReference>
<dbReference type="FunFam" id="3.40.140.10:FF:000005">
    <property type="entry name" value="tRNA-specific adenosine deaminase"/>
    <property type="match status" value="1"/>
</dbReference>
<dbReference type="PANTHER" id="PTHR11079">
    <property type="entry name" value="CYTOSINE DEAMINASE FAMILY MEMBER"/>
    <property type="match status" value="1"/>
</dbReference>
<comment type="catalytic activity">
    <reaction evidence="7 8">
        <text>adenosine(34) in tRNA + H2O + H(+) = inosine(34) in tRNA + NH4(+)</text>
        <dbReference type="Rhea" id="RHEA:43168"/>
        <dbReference type="Rhea" id="RHEA-COMP:10373"/>
        <dbReference type="Rhea" id="RHEA-COMP:10374"/>
        <dbReference type="ChEBI" id="CHEBI:15377"/>
        <dbReference type="ChEBI" id="CHEBI:15378"/>
        <dbReference type="ChEBI" id="CHEBI:28938"/>
        <dbReference type="ChEBI" id="CHEBI:74411"/>
        <dbReference type="ChEBI" id="CHEBI:82852"/>
        <dbReference type="EC" id="3.5.4.33"/>
    </reaction>
</comment>
<dbReference type="Gene3D" id="1.10.150.20">
    <property type="entry name" value="5' to 3' exonuclease, C-terminal subdomain"/>
    <property type="match status" value="1"/>
</dbReference>
<evidence type="ECO:0000256" key="3">
    <source>
        <dbReference type="ARBA" id="ARBA00022694"/>
    </source>
</evidence>
<dbReference type="SUPFAM" id="SSF53927">
    <property type="entry name" value="Cytidine deaminase-like"/>
    <property type="match status" value="1"/>
</dbReference>
<dbReference type="KEGG" id="eex:EZJ17_05100"/>
<evidence type="ECO:0000313" key="10">
    <source>
        <dbReference type="EMBL" id="QED92060.1"/>
    </source>
</evidence>
<evidence type="ECO:0000256" key="7">
    <source>
        <dbReference type="ARBA" id="ARBA00048045"/>
    </source>
</evidence>
<comment type="function">
    <text evidence="8">Catalyzes the deamination of adenosine to inosine at the wobble position 34 of tRNA(Arg2).</text>
</comment>
<feature type="binding site" evidence="8">
    <location>
        <position position="186"/>
    </location>
    <ligand>
        <name>Zn(2+)</name>
        <dbReference type="ChEBI" id="CHEBI:29105"/>
        <note>catalytic</note>
    </ligand>
</feature>